<evidence type="ECO:0000313" key="3">
    <source>
        <dbReference type="Proteomes" id="UP000249056"/>
    </source>
</evidence>
<feature type="transmembrane region" description="Helical" evidence="1">
    <location>
        <begin position="12"/>
        <end position="34"/>
    </location>
</feature>
<dbReference type="AlphaFoldDB" id="A0A395J2D9"/>
<protein>
    <submittedName>
        <fullName evidence="2">Uncharacterized protein</fullName>
    </submittedName>
</protein>
<dbReference type="EMBL" id="QKRW01000006">
    <property type="protein sequence ID" value="RAL66642.1"/>
    <property type="molecule type" value="Genomic_DNA"/>
</dbReference>
<gene>
    <name evidence="2" type="ORF">DID88_006329</name>
</gene>
<reference evidence="2 3" key="1">
    <citation type="submission" date="2018-06" db="EMBL/GenBank/DDBJ databases">
        <title>Genome Sequence of the Brown Rot Fungal Pathogen Monilinia fructigena.</title>
        <authorList>
            <person name="Landi L."/>
            <person name="De Miccolis Angelini R.M."/>
            <person name="Pollastro S."/>
            <person name="Abate D."/>
            <person name="Faretra F."/>
            <person name="Romanazzi G."/>
        </authorList>
    </citation>
    <scope>NUCLEOTIDE SEQUENCE [LARGE SCALE GENOMIC DNA]</scope>
    <source>
        <strain evidence="2 3">Mfrg269</strain>
    </source>
</reference>
<comment type="caution">
    <text evidence="2">The sequence shown here is derived from an EMBL/GenBank/DDBJ whole genome shotgun (WGS) entry which is preliminary data.</text>
</comment>
<keyword evidence="3" id="KW-1185">Reference proteome</keyword>
<evidence type="ECO:0000313" key="2">
    <source>
        <dbReference type="EMBL" id="RAL66642.1"/>
    </source>
</evidence>
<keyword evidence="1" id="KW-0472">Membrane</keyword>
<keyword evidence="1" id="KW-0812">Transmembrane</keyword>
<sequence length="88" mass="10479">MADKDHGGSYYVFAYINALYIYSIFYWATIDYYCRKYRFLKLIVWQIPSHPKHHRSYSCYKLVASANKSLTALPPSNHHQIIKVFLEI</sequence>
<name>A0A395J2D9_9HELO</name>
<accession>A0A395J2D9</accession>
<dbReference type="Proteomes" id="UP000249056">
    <property type="component" value="Unassembled WGS sequence"/>
</dbReference>
<proteinExistence type="predicted"/>
<evidence type="ECO:0000256" key="1">
    <source>
        <dbReference type="SAM" id="Phobius"/>
    </source>
</evidence>
<keyword evidence="1" id="KW-1133">Transmembrane helix</keyword>
<organism evidence="2 3">
    <name type="scientific">Monilinia fructigena</name>
    <dbReference type="NCBI Taxonomy" id="38457"/>
    <lineage>
        <taxon>Eukaryota</taxon>
        <taxon>Fungi</taxon>
        <taxon>Dikarya</taxon>
        <taxon>Ascomycota</taxon>
        <taxon>Pezizomycotina</taxon>
        <taxon>Leotiomycetes</taxon>
        <taxon>Helotiales</taxon>
        <taxon>Sclerotiniaceae</taxon>
        <taxon>Monilinia</taxon>
    </lineage>
</organism>